<feature type="region of interest" description="Disordered" evidence="1">
    <location>
        <begin position="1"/>
        <end position="52"/>
    </location>
</feature>
<feature type="compositionally biased region" description="Polar residues" evidence="1">
    <location>
        <begin position="38"/>
        <end position="51"/>
    </location>
</feature>
<evidence type="ECO:0000313" key="3">
    <source>
        <dbReference type="EMBL" id="MFC5862033.1"/>
    </source>
</evidence>
<dbReference type="Proteomes" id="UP001596091">
    <property type="component" value="Unassembled WGS sequence"/>
</dbReference>
<dbReference type="EMBL" id="JBHSPH010000002">
    <property type="protein sequence ID" value="MFC5862033.1"/>
    <property type="molecule type" value="Genomic_DNA"/>
</dbReference>
<gene>
    <name evidence="3" type="ORF">ACFPT7_06995</name>
</gene>
<keyword evidence="2" id="KW-0812">Transmembrane</keyword>
<feature type="compositionally biased region" description="Basic and acidic residues" evidence="1">
    <location>
        <begin position="7"/>
        <end position="19"/>
    </location>
</feature>
<dbReference type="CDD" id="cd16426">
    <property type="entry name" value="VirB10_like"/>
    <property type="match status" value="1"/>
</dbReference>
<feature type="transmembrane region" description="Helical" evidence="2">
    <location>
        <begin position="71"/>
        <end position="92"/>
    </location>
</feature>
<organism evidence="3 4">
    <name type="scientific">Acidicapsa dinghuensis</name>
    <dbReference type="NCBI Taxonomy" id="2218256"/>
    <lineage>
        <taxon>Bacteria</taxon>
        <taxon>Pseudomonadati</taxon>
        <taxon>Acidobacteriota</taxon>
        <taxon>Terriglobia</taxon>
        <taxon>Terriglobales</taxon>
        <taxon>Acidobacteriaceae</taxon>
        <taxon>Acidicapsa</taxon>
    </lineage>
</organism>
<comment type="caution">
    <text evidence="3">The sequence shown here is derived from an EMBL/GenBank/DDBJ whole genome shotgun (WGS) entry which is preliminary data.</text>
</comment>
<dbReference type="Pfam" id="PF03743">
    <property type="entry name" value="TrbI"/>
    <property type="match status" value="1"/>
</dbReference>
<evidence type="ECO:0000313" key="4">
    <source>
        <dbReference type="Proteomes" id="UP001596091"/>
    </source>
</evidence>
<keyword evidence="2" id="KW-0472">Membrane</keyword>
<evidence type="ECO:0000256" key="1">
    <source>
        <dbReference type="SAM" id="MobiDB-lite"/>
    </source>
</evidence>
<protein>
    <submittedName>
        <fullName evidence="3">TrbI/VirB10 family protein</fullName>
    </submittedName>
</protein>
<keyword evidence="4" id="KW-1185">Reference proteome</keyword>
<name>A0ABW1EGB0_9BACT</name>
<proteinExistence type="predicted"/>
<dbReference type="InterPro" id="IPR005498">
    <property type="entry name" value="T4SS_VirB10/TraB/TrbI"/>
</dbReference>
<feature type="compositionally biased region" description="Basic and acidic residues" evidence="1">
    <location>
        <begin position="183"/>
        <end position="198"/>
    </location>
</feature>
<keyword evidence="2" id="KW-1133">Transmembrane helix</keyword>
<reference evidence="4" key="1">
    <citation type="journal article" date="2019" name="Int. J. Syst. Evol. Microbiol.">
        <title>The Global Catalogue of Microorganisms (GCM) 10K type strain sequencing project: providing services to taxonomists for standard genome sequencing and annotation.</title>
        <authorList>
            <consortium name="The Broad Institute Genomics Platform"/>
            <consortium name="The Broad Institute Genome Sequencing Center for Infectious Disease"/>
            <person name="Wu L."/>
            <person name="Ma J."/>
        </authorList>
    </citation>
    <scope>NUCLEOTIDE SEQUENCE [LARGE SCALE GENOMIC DNA]</scope>
    <source>
        <strain evidence="4">JCM 4087</strain>
    </source>
</reference>
<evidence type="ECO:0000256" key="2">
    <source>
        <dbReference type="SAM" id="Phobius"/>
    </source>
</evidence>
<dbReference type="RefSeq" id="WP_263338041.1">
    <property type="nucleotide sequence ID" value="NZ_JAGSYH010000004.1"/>
</dbReference>
<accession>A0ABW1EGB0</accession>
<feature type="region of interest" description="Disordered" evidence="1">
    <location>
        <begin position="122"/>
        <end position="205"/>
    </location>
</feature>
<sequence>MSTSELNRNEHSASSEEALHASPANEVPRPQPPAVPAESQTAADQVAQSEPSVLEPAAISEIKPGLDKNRALLLGGGLATAVLFFVFTMLVARQPHKGAATLIQQPQQGGAKPLAGIAPLMKPVNKPETADNDGQLTLDDIKRMRSPDSSSSAPQAKRTPYTSKAAGGNESLAAVPSFAETQQKWEEPRPYGESRDNRAPAAQQEQALLKESSIVFVRTQTQSQTIPNSSTGLGTMDEPFLDVTPGSRILAKLKTEISTADATLVVAQVEYTYAIGDQTILPAGAEIYGHIQQADRAGNVSVKFEEVDLLDGSREKIEAVGKGLDMGPIKGKVYGKNTGKNLLVRSVSGIGSTLAMVFGNNTSSAFSEDDLIRERLAENIGTAGDSEIMNMALNSREYVSVPAETRIYVVFTKHEEGSPTLHKVGP</sequence>